<dbReference type="EMBL" id="LAZR01004705">
    <property type="protein sequence ID" value="KKN06305.1"/>
    <property type="molecule type" value="Genomic_DNA"/>
</dbReference>
<gene>
    <name evidence="1" type="ORF">LCGC14_1078600</name>
</gene>
<dbReference type="AlphaFoldDB" id="A0A0F9MG30"/>
<reference evidence="1" key="1">
    <citation type="journal article" date="2015" name="Nature">
        <title>Complex archaea that bridge the gap between prokaryotes and eukaryotes.</title>
        <authorList>
            <person name="Spang A."/>
            <person name="Saw J.H."/>
            <person name="Jorgensen S.L."/>
            <person name="Zaremba-Niedzwiedzka K."/>
            <person name="Martijn J."/>
            <person name="Lind A.E."/>
            <person name="van Eijk R."/>
            <person name="Schleper C."/>
            <person name="Guy L."/>
            <person name="Ettema T.J."/>
        </authorList>
    </citation>
    <scope>NUCLEOTIDE SEQUENCE</scope>
</reference>
<sequence length="64" mass="7393">MAAMMQCPFCKESLAEEGDMDKGRKGKFYRVYDSVGNLLNDGGKYRALYCLCCEYFGSIDHWYN</sequence>
<comment type="caution">
    <text evidence="1">The sequence shown here is derived from an EMBL/GenBank/DDBJ whole genome shotgun (WGS) entry which is preliminary data.</text>
</comment>
<evidence type="ECO:0000313" key="1">
    <source>
        <dbReference type="EMBL" id="KKN06305.1"/>
    </source>
</evidence>
<accession>A0A0F9MG30</accession>
<proteinExistence type="predicted"/>
<name>A0A0F9MG30_9ZZZZ</name>
<organism evidence="1">
    <name type="scientific">marine sediment metagenome</name>
    <dbReference type="NCBI Taxonomy" id="412755"/>
    <lineage>
        <taxon>unclassified sequences</taxon>
        <taxon>metagenomes</taxon>
        <taxon>ecological metagenomes</taxon>
    </lineage>
</organism>
<protein>
    <submittedName>
        <fullName evidence="1">Uncharacterized protein</fullName>
    </submittedName>
</protein>